<dbReference type="PANTHER" id="PTHR24126">
    <property type="entry name" value="ANKYRIN REPEAT, PH AND SEC7 DOMAIN CONTAINING PROTEIN SECG-RELATED"/>
    <property type="match status" value="1"/>
</dbReference>
<dbReference type="InterPro" id="IPR036770">
    <property type="entry name" value="Ankyrin_rpt-contain_sf"/>
</dbReference>
<feature type="repeat" description="ANK" evidence="3">
    <location>
        <begin position="48"/>
        <end position="80"/>
    </location>
</feature>
<keyword evidence="5" id="KW-1185">Reference proteome</keyword>
<dbReference type="Gene3D" id="1.25.40.20">
    <property type="entry name" value="Ankyrin repeat-containing domain"/>
    <property type="match status" value="1"/>
</dbReference>
<reference evidence="4 5" key="1">
    <citation type="submission" date="2024-11" db="EMBL/GenBank/DDBJ databases">
        <title>Chromosome-level genome assembly of the freshwater bivalve Anodonta woodiana.</title>
        <authorList>
            <person name="Chen X."/>
        </authorList>
    </citation>
    <scope>NUCLEOTIDE SEQUENCE [LARGE SCALE GENOMIC DNA]</scope>
    <source>
        <strain evidence="4">MN2024</strain>
        <tissue evidence="4">Gills</tissue>
    </source>
</reference>
<dbReference type="SUPFAM" id="SSF48403">
    <property type="entry name" value="Ankyrin repeat"/>
    <property type="match status" value="1"/>
</dbReference>
<proteinExistence type="predicted"/>
<protein>
    <recommendedName>
        <fullName evidence="6">Ankyrin repeat protein</fullName>
    </recommendedName>
</protein>
<evidence type="ECO:0000256" key="1">
    <source>
        <dbReference type="ARBA" id="ARBA00022737"/>
    </source>
</evidence>
<keyword evidence="1" id="KW-0677">Repeat</keyword>
<evidence type="ECO:0000256" key="3">
    <source>
        <dbReference type="PROSITE-ProRule" id="PRU00023"/>
    </source>
</evidence>
<gene>
    <name evidence="4" type="ORF">ACJMK2_040593</name>
</gene>
<dbReference type="PROSITE" id="PS50297">
    <property type="entry name" value="ANK_REP_REGION"/>
    <property type="match status" value="2"/>
</dbReference>
<sequence length="89" mass="9804">MEINETVEDTELQDNGLTPLMVAVKENKLVVVERLIELGVNLNDRAKDGRTVMHFAAAYAKDDIIKLLITKKADLSILGGAFKQSCLTC</sequence>
<dbReference type="EMBL" id="JBJQND010000008">
    <property type="protein sequence ID" value="KAL3867730.1"/>
    <property type="molecule type" value="Genomic_DNA"/>
</dbReference>
<dbReference type="Pfam" id="PF12796">
    <property type="entry name" value="Ank_2"/>
    <property type="match status" value="1"/>
</dbReference>
<evidence type="ECO:0008006" key="6">
    <source>
        <dbReference type="Google" id="ProtNLM"/>
    </source>
</evidence>
<dbReference type="InterPro" id="IPR002110">
    <property type="entry name" value="Ankyrin_rpt"/>
</dbReference>
<dbReference type="SMART" id="SM00248">
    <property type="entry name" value="ANK"/>
    <property type="match status" value="2"/>
</dbReference>
<evidence type="ECO:0000256" key="2">
    <source>
        <dbReference type="ARBA" id="ARBA00023043"/>
    </source>
</evidence>
<keyword evidence="2 3" id="KW-0040">ANK repeat</keyword>
<dbReference type="PROSITE" id="PS50088">
    <property type="entry name" value="ANK_REPEAT"/>
    <property type="match status" value="2"/>
</dbReference>
<accession>A0ABD3W558</accession>
<name>A0ABD3W558_SINWO</name>
<dbReference type="Proteomes" id="UP001634394">
    <property type="component" value="Unassembled WGS sequence"/>
</dbReference>
<dbReference type="AlphaFoldDB" id="A0ABD3W558"/>
<evidence type="ECO:0000313" key="4">
    <source>
        <dbReference type="EMBL" id="KAL3867730.1"/>
    </source>
</evidence>
<organism evidence="4 5">
    <name type="scientific">Sinanodonta woodiana</name>
    <name type="common">Chinese pond mussel</name>
    <name type="synonym">Anodonta woodiana</name>
    <dbReference type="NCBI Taxonomy" id="1069815"/>
    <lineage>
        <taxon>Eukaryota</taxon>
        <taxon>Metazoa</taxon>
        <taxon>Spiralia</taxon>
        <taxon>Lophotrochozoa</taxon>
        <taxon>Mollusca</taxon>
        <taxon>Bivalvia</taxon>
        <taxon>Autobranchia</taxon>
        <taxon>Heteroconchia</taxon>
        <taxon>Palaeoheterodonta</taxon>
        <taxon>Unionida</taxon>
        <taxon>Unionoidea</taxon>
        <taxon>Unionidae</taxon>
        <taxon>Unioninae</taxon>
        <taxon>Sinanodonta</taxon>
    </lineage>
</organism>
<comment type="caution">
    <text evidence="4">The sequence shown here is derived from an EMBL/GenBank/DDBJ whole genome shotgun (WGS) entry which is preliminary data.</text>
</comment>
<evidence type="ECO:0000313" key="5">
    <source>
        <dbReference type="Proteomes" id="UP001634394"/>
    </source>
</evidence>
<dbReference type="PANTHER" id="PTHR24126:SF14">
    <property type="entry name" value="ANK_REP_REGION DOMAIN-CONTAINING PROTEIN"/>
    <property type="match status" value="1"/>
</dbReference>
<feature type="repeat" description="ANK" evidence="3">
    <location>
        <begin position="15"/>
        <end position="47"/>
    </location>
</feature>